<dbReference type="OMA" id="RIACAFM"/>
<dbReference type="GO" id="GO:0004984">
    <property type="term" value="F:olfactory receptor activity"/>
    <property type="evidence" value="ECO:0007669"/>
    <property type="project" value="InterPro"/>
</dbReference>
<dbReference type="PANTHER" id="PTHR21137">
    <property type="entry name" value="ODORANT RECEPTOR"/>
    <property type="match status" value="1"/>
</dbReference>
<keyword evidence="8" id="KW-0675">Receptor</keyword>
<evidence type="ECO:0000313" key="11">
    <source>
        <dbReference type="EMBL" id="EFN73176.1"/>
    </source>
</evidence>
<evidence type="ECO:0000256" key="4">
    <source>
        <dbReference type="ARBA" id="ARBA00022692"/>
    </source>
</evidence>
<feature type="transmembrane region" description="Helical" evidence="10">
    <location>
        <begin position="5"/>
        <end position="23"/>
    </location>
</feature>
<dbReference type="PANTHER" id="PTHR21137:SF35">
    <property type="entry name" value="ODORANT RECEPTOR 19A-RELATED"/>
    <property type="match status" value="1"/>
</dbReference>
<dbReference type="GO" id="GO:0007165">
    <property type="term" value="P:signal transduction"/>
    <property type="evidence" value="ECO:0007669"/>
    <property type="project" value="UniProtKB-KW"/>
</dbReference>
<proteinExistence type="predicted"/>
<evidence type="ECO:0000256" key="9">
    <source>
        <dbReference type="ARBA" id="ARBA00023224"/>
    </source>
</evidence>
<keyword evidence="7 10" id="KW-0472">Membrane</keyword>
<feature type="transmembrane region" description="Helical" evidence="10">
    <location>
        <begin position="131"/>
        <end position="152"/>
    </location>
</feature>
<evidence type="ECO:0000256" key="6">
    <source>
        <dbReference type="ARBA" id="ARBA00022989"/>
    </source>
</evidence>
<keyword evidence="6 10" id="KW-1133">Transmembrane helix</keyword>
<dbReference type="GO" id="GO:0005549">
    <property type="term" value="F:odorant binding"/>
    <property type="evidence" value="ECO:0007669"/>
    <property type="project" value="InterPro"/>
</dbReference>
<gene>
    <name evidence="11" type="ORF">EAG_05302</name>
</gene>
<dbReference type="AlphaFoldDB" id="E2A043"/>
<evidence type="ECO:0000256" key="3">
    <source>
        <dbReference type="ARBA" id="ARBA00022606"/>
    </source>
</evidence>
<dbReference type="OrthoDB" id="6597368at2759"/>
<evidence type="ECO:0000256" key="2">
    <source>
        <dbReference type="ARBA" id="ARBA00022475"/>
    </source>
</evidence>
<evidence type="ECO:0000256" key="1">
    <source>
        <dbReference type="ARBA" id="ARBA00004651"/>
    </source>
</evidence>
<dbReference type="GO" id="GO:0005886">
    <property type="term" value="C:plasma membrane"/>
    <property type="evidence" value="ECO:0007669"/>
    <property type="project" value="UniProtKB-SubCell"/>
</dbReference>
<dbReference type="InParanoid" id="E2A043"/>
<reference evidence="11 12" key="1">
    <citation type="journal article" date="2010" name="Science">
        <title>Genomic comparison of the ants Camponotus floridanus and Harpegnathos saltator.</title>
        <authorList>
            <person name="Bonasio R."/>
            <person name="Zhang G."/>
            <person name="Ye C."/>
            <person name="Mutti N.S."/>
            <person name="Fang X."/>
            <person name="Qin N."/>
            <person name="Donahue G."/>
            <person name="Yang P."/>
            <person name="Li Q."/>
            <person name="Li C."/>
            <person name="Zhang P."/>
            <person name="Huang Z."/>
            <person name="Berger S.L."/>
            <person name="Reinberg D."/>
            <person name="Wang J."/>
            <person name="Liebig J."/>
        </authorList>
    </citation>
    <scope>NUCLEOTIDE SEQUENCE [LARGE SCALE GENOMIC DNA]</scope>
    <source>
        <strain evidence="12">C129</strain>
    </source>
</reference>
<dbReference type="Proteomes" id="UP000000311">
    <property type="component" value="Unassembled WGS sequence"/>
</dbReference>
<evidence type="ECO:0000256" key="8">
    <source>
        <dbReference type="ARBA" id="ARBA00023170"/>
    </source>
</evidence>
<sequence>ISCVYMFMCQITGLLFLIMPLLIQDKRSLPFKTYIPYSTTTLLPYVLTYLHQSIGLIYRILLNVSLDSIVYGFIIHTCGQIELLCHRLRQIFQFLQNNNEKNAIAIESFAIAECVRHHILVYNIMYKIQSLFMWNVAALFFFSLINLCTNIYQM</sequence>
<evidence type="ECO:0000256" key="7">
    <source>
        <dbReference type="ARBA" id="ARBA00023136"/>
    </source>
</evidence>
<feature type="non-terminal residue" evidence="11">
    <location>
        <position position="1"/>
    </location>
</feature>
<feature type="non-terminal residue" evidence="11">
    <location>
        <position position="154"/>
    </location>
</feature>
<accession>E2A043</accession>
<keyword evidence="5" id="KW-0552">Olfaction</keyword>
<organism evidence="12">
    <name type="scientific">Camponotus floridanus</name>
    <name type="common">Florida carpenter ant</name>
    <dbReference type="NCBI Taxonomy" id="104421"/>
    <lineage>
        <taxon>Eukaryota</taxon>
        <taxon>Metazoa</taxon>
        <taxon>Ecdysozoa</taxon>
        <taxon>Arthropoda</taxon>
        <taxon>Hexapoda</taxon>
        <taxon>Insecta</taxon>
        <taxon>Pterygota</taxon>
        <taxon>Neoptera</taxon>
        <taxon>Endopterygota</taxon>
        <taxon>Hymenoptera</taxon>
        <taxon>Apocrita</taxon>
        <taxon>Aculeata</taxon>
        <taxon>Formicoidea</taxon>
        <taxon>Formicidae</taxon>
        <taxon>Formicinae</taxon>
        <taxon>Camponotus</taxon>
    </lineage>
</organism>
<evidence type="ECO:0000256" key="5">
    <source>
        <dbReference type="ARBA" id="ARBA00022725"/>
    </source>
</evidence>
<keyword evidence="3" id="KW-0716">Sensory transduction</keyword>
<protein>
    <submittedName>
        <fullName evidence="11">Uncharacterized protein</fullName>
    </submittedName>
</protein>
<keyword evidence="12" id="KW-1185">Reference proteome</keyword>
<dbReference type="EMBL" id="GL435551">
    <property type="protein sequence ID" value="EFN73176.1"/>
    <property type="molecule type" value="Genomic_DNA"/>
</dbReference>
<comment type="subcellular location">
    <subcellularLocation>
        <location evidence="1">Cell membrane</location>
        <topology evidence="1">Multi-pass membrane protein</topology>
    </subcellularLocation>
</comment>
<dbReference type="InterPro" id="IPR004117">
    <property type="entry name" value="7tm6_olfct_rcpt"/>
</dbReference>
<dbReference type="Pfam" id="PF02949">
    <property type="entry name" value="7tm_6"/>
    <property type="match status" value="1"/>
</dbReference>
<keyword evidence="2" id="KW-1003">Cell membrane</keyword>
<keyword evidence="4 10" id="KW-0812">Transmembrane</keyword>
<evidence type="ECO:0000256" key="10">
    <source>
        <dbReference type="SAM" id="Phobius"/>
    </source>
</evidence>
<name>E2A043_CAMFO</name>
<keyword evidence="9" id="KW-0807">Transducer</keyword>
<evidence type="ECO:0000313" key="12">
    <source>
        <dbReference type="Proteomes" id="UP000000311"/>
    </source>
</evidence>